<evidence type="ECO:0000313" key="1">
    <source>
        <dbReference type="Proteomes" id="UP000046395"/>
    </source>
</evidence>
<protein>
    <submittedName>
        <fullName evidence="2">MPN domain-containing protein</fullName>
    </submittedName>
</protein>
<proteinExistence type="predicted"/>
<dbReference type="PANTHER" id="PTHR12941:SF10">
    <property type="entry name" value="ER MEMBRANE PROTEIN COMPLEX SUBUNIT 8_9 HOMOLOG"/>
    <property type="match status" value="1"/>
</dbReference>
<sequence>MGEVGLSYLALAKLILHAAKYPHCCVNGFLIGHKVEKGRRVRIVDAVPLLHRWHVLTPMTELALMQVSTACNFDTNSKLQIVGYYQANEQFEDETPGTVAEELGEKIMAQFSDAVLIVLKNSALVSISDLDCLKVYSFADSRWQPKNSNQIFLDNSRVCEAAIRSCLKEKLYRLLTDFDDHLENVALDFWNTKLNEELEARLYFGDAVPWRQTKPVGWSLHCRLPGVVSVRVDLPPPSERGNKLTIVQLVGPFLVRSSSQFASCFLLILLDRLTILQGTTLLIDPLPKNALKGARHFCASL</sequence>
<dbReference type="STRING" id="70415.A0A5S6Q7B0"/>
<dbReference type="AlphaFoldDB" id="A0A5S6Q7B0"/>
<name>A0A5S6Q7B0_TRIMR</name>
<dbReference type="Proteomes" id="UP000046395">
    <property type="component" value="Unassembled WGS sequence"/>
</dbReference>
<dbReference type="Pfam" id="PF03665">
    <property type="entry name" value="UPF0172"/>
    <property type="match status" value="1"/>
</dbReference>
<dbReference type="InterPro" id="IPR005366">
    <property type="entry name" value="EMC8/9"/>
</dbReference>
<organism evidence="1 2">
    <name type="scientific">Trichuris muris</name>
    <name type="common">Mouse whipworm</name>
    <dbReference type="NCBI Taxonomy" id="70415"/>
    <lineage>
        <taxon>Eukaryota</taxon>
        <taxon>Metazoa</taxon>
        <taxon>Ecdysozoa</taxon>
        <taxon>Nematoda</taxon>
        <taxon>Enoplea</taxon>
        <taxon>Dorylaimia</taxon>
        <taxon>Trichinellida</taxon>
        <taxon>Trichuridae</taxon>
        <taxon>Trichuris</taxon>
    </lineage>
</organism>
<keyword evidence="1" id="KW-1185">Reference proteome</keyword>
<dbReference type="GO" id="GO:0072546">
    <property type="term" value="C:EMC complex"/>
    <property type="evidence" value="ECO:0007669"/>
    <property type="project" value="InterPro"/>
</dbReference>
<dbReference type="WBParaSite" id="TMUE_1000003099.1">
    <property type="protein sequence ID" value="TMUE_1000003099.1"/>
    <property type="gene ID" value="WBGene00292783"/>
</dbReference>
<dbReference type="CDD" id="cd08060">
    <property type="entry name" value="MPN_UPF0172"/>
    <property type="match status" value="1"/>
</dbReference>
<evidence type="ECO:0000313" key="2">
    <source>
        <dbReference type="WBParaSite" id="TMUE_1000003099.1"/>
    </source>
</evidence>
<accession>A0A5S6Q7B0</accession>
<dbReference type="PANTHER" id="PTHR12941">
    <property type="entry name" value="ER MEMBRANE PROTEIN COMPLEX"/>
    <property type="match status" value="1"/>
</dbReference>
<reference evidence="2" key="1">
    <citation type="submission" date="2019-12" db="UniProtKB">
        <authorList>
            <consortium name="WormBaseParasite"/>
        </authorList>
    </citation>
    <scope>IDENTIFICATION</scope>
</reference>